<keyword evidence="2" id="KW-1185">Reference proteome</keyword>
<gene>
    <name evidence="1" type="ORF">A8806_106288</name>
</gene>
<dbReference type="Proteomes" id="UP000245845">
    <property type="component" value="Unassembled WGS sequence"/>
</dbReference>
<dbReference type="InterPro" id="IPR023811">
    <property type="entry name" value="CHP04076"/>
</dbReference>
<dbReference type="AlphaFoldDB" id="A0A2Y9BDN0"/>
<organism evidence="1 2">
    <name type="scientific">Faecalicatena orotica</name>
    <dbReference type="NCBI Taxonomy" id="1544"/>
    <lineage>
        <taxon>Bacteria</taxon>
        <taxon>Bacillati</taxon>
        <taxon>Bacillota</taxon>
        <taxon>Clostridia</taxon>
        <taxon>Lachnospirales</taxon>
        <taxon>Lachnospiraceae</taxon>
        <taxon>Faecalicatena</taxon>
    </lineage>
</organism>
<comment type="caution">
    <text evidence="1">The sequence shown here is derived from an EMBL/GenBank/DDBJ whole genome shotgun (WGS) entry which is preliminary data.</text>
</comment>
<evidence type="ECO:0000313" key="1">
    <source>
        <dbReference type="EMBL" id="PWJ29549.1"/>
    </source>
</evidence>
<name>A0A2Y9BDN0_9FIRM</name>
<proteinExistence type="predicted"/>
<dbReference type="EMBL" id="QGDL01000006">
    <property type="protein sequence ID" value="PWJ29549.1"/>
    <property type="molecule type" value="Genomic_DNA"/>
</dbReference>
<dbReference type="RefSeq" id="WP_109731388.1">
    <property type="nucleotide sequence ID" value="NZ_BAAACK010000026.1"/>
</dbReference>
<sequence length="136" mass="15809">MKHECKITVLETKVFSDYQKKYLANPKSGPCPCFKAGDTFILKRTPERDDFYQLMNGKFCGEAWDAISRYVYTALQGGSIMHNWTNDERMMIACCNDGTRPVIFKIERIDIPENVKEQEWLDKQNFSNTEENAYTG</sequence>
<protein>
    <submittedName>
        <fullName evidence="1">Putative repeat protein (TIGR04076 family)</fullName>
    </submittedName>
</protein>
<dbReference type="OrthoDB" id="5432414at2"/>
<evidence type="ECO:0000313" key="2">
    <source>
        <dbReference type="Proteomes" id="UP000245845"/>
    </source>
</evidence>
<dbReference type="NCBIfam" id="TIGR04076">
    <property type="entry name" value="TIGR04076 family protein"/>
    <property type="match status" value="1"/>
</dbReference>
<accession>A0A2Y9BDN0</accession>
<reference evidence="1 2" key="1">
    <citation type="submission" date="2018-05" db="EMBL/GenBank/DDBJ databases">
        <title>The Hungate 1000. A catalogue of reference genomes from the rumen microbiome.</title>
        <authorList>
            <person name="Kelly W."/>
        </authorList>
    </citation>
    <scope>NUCLEOTIDE SEQUENCE [LARGE SCALE GENOMIC DNA]</scope>
    <source>
        <strain evidence="1 2">NLAE-zl-C242</strain>
    </source>
</reference>